<dbReference type="Proteomes" id="UP001610334">
    <property type="component" value="Unassembled WGS sequence"/>
</dbReference>
<protein>
    <submittedName>
        <fullName evidence="2">Uncharacterized protein</fullName>
    </submittedName>
</protein>
<accession>A0ABR4HDP8</accession>
<evidence type="ECO:0000313" key="3">
    <source>
        <dbReference type="Proteomes" id="UP001610334"/>
    </source>
</evidence>
<keyword evidence="3" id="KW-1185">Reference proteome</keyword>
<keyword evidence="1" id="KW-1133">Transmembrane helix</keyword>
<name>A0ABR4HDP8_9EURO</name>
<keyword evidence="1" id="KW-0812">Transmembrane</keyword>
<evidence type="ECO:0000256" key="1">
    <source>
        <dbReference type="SAM" id="Phobius"/>
    </source>
</evidence>
<feature type="transmembrane region" description="Helical" evidence="1">
    <location>
        <begin position="7"/>
        <end position="26"/>
    </location>
</feature>
<comment type="caution">
    <text evidence="2">The sequence shown here is derived from an EMBL/GenBank/DDBJ whole genome shotgun (WGS) entry which is preliminary data.</text>
</comment>
<reference evidence="2 3" key="1">
    <citation type="submission" date="2024-07" db="EMBL/GenBank/DDBJ databases">
        <title>Section-level genome sequencing and comparative genomics of Aspergillus sections Usti and Cavernicolus.</title>
        <authorList>
            <consortium name="Lawrence Berkeley National Laboratory"/>
            <person name="Nybo J.L."/>
            <person name="Vesth T.C."/>
            <person name="Theobald S."/>
            <person name="Frisvad J.C."/>
            <person name="Larsen T.O."/>
            <person name="Kjaerboelling I."/>
            <person name="Rothschild-Mancinelli K."/>
            <person name="Lyhne E.K."/>
            <person name="Kogle M.E."/>
            <person name="Barry K."/>
            <person name="Clum A."/>
            <person name="Na H."/>
            <person name="Ledsgaard L."/>
            <person name="Lin J."/>
            <person name="Lipzen A."/>
            <person name="Kuo A."/>
            <person name="Riley R."/>
            <person name="Mondo S."/>
            <person name="Labutti K."/>
            <person name="Haridas S."/>
            <person name="Pangalinan J."/>
            <person name="Salamov A.A."/>
            <person name="Simmons B.A."/>
            <person name="Magnuson J.K."/>
            <person name="Chen J."/>
            <person name="Drula E."/>
            <person name="Henrissat B."/>
            <person name="Wiebenga A."/>
            <person name="Lubbers R.J."/>
            <person name="Gomes A.C."/>
            <person name="Makela M.R."/>
            <person name="Stajich J."/>
            <person name="Grigoriev I.V."/>
            <person name="Mortensen U.H."/>
            <person name="De Vries R.P."/>
            <person name="Baker S.E."/>
            <person name="Andersen M.R."/>
        </authorList>
    </citation>
    <scope>NUCLEOTIDE SEQUENCE [LARGE SCALE GENOMIC DNA]</scope>
    <source>
        <strain evidence="2 3">CBS 588.65</strain>
    </source>
</reference>
<sequence>MKCHSRFVEYSLGLCYCIFAPIVVYISNQRDRNSKTASELSYNYITSEQSSYGR</sequence>
<evidence type="ECO:0000313" key="2">
    <source>
        <dbReference type="EMBL" id="KAL2813609.1"/>
    </source>
</evidence>
<gene>
    <name evidence="2" type="ORF">BJX63DRAFT_217060</name>
</gene>
<keyword evidence="1" id="KW-0472">Membrane</keyword>
<dbReference type="EMBL" id="JBFXLT010000039">
    <property type="protein sequence ID" value="KAL2813609.1"/>
    <property type="molecule type" value="Genomic_DNA"/>
</dbReference>
<organism evidence="2 3">
    <name type="scientific">Aspergillus granulosus</name>
    <dbReference type="NCBI Taxonomy" id="176169"/>
    <lineage>
        <taxon>Eukaryota</taxon>
        <taxon>Fungi</taxon>
        <taxon>Dikarya</taxon>
        <taxon>Ascomycota</taxon>
        <taxon>Pezizomycotina</taxon>
        <taxon>Eurotiomycetes</taxon>
        <taxon>Eurotiomycetidae</taxon>
        <taxon>Eurotiales</taxon>
        <taxon>Aspergillaceae</taxon>
        <taxon>Aspergillus</taxon>
        <taxon>Aspergillus subgen. Nidulantes</taxon>
    </lineage>
</organism>
<proteinExistence type="predicted"/>